<keyword evidence="1" id="KW-1133">Transmembrane helix</keyword>
<feature type="transmembrane region" description="Helical" evidence="1">
    <location>
        <begin position="55"/>
        <end position="80"/>
    </location>
</feature>
<dbReference type="EMBL" id="CM001376">
    <property type="protein sequence ID" value="EHM12451.1"/>
    <property type="molecule type" value="Genomic_DNA"/>
</dbReference>
<evidence type="ECO:0000256" key="1">
    <source>
        <dbReference type="SAM" id="Phobius"/>
    </source>
</evidence>
<sequence>MEKKPRLKPDFGIETFVFMAFFALCFGVIGSRMGGTRMVQTLMNSSHRLLIDVCFYIMAIAVLAGAMAGVFSEFGVIALINRLLSRIMMPIYGLPGATSLGILNCYLSDNPSILPLAYEDNFRQYFKTYQLPALTNLGTSFGMGLIVTTAMMGLPVAGAVKGALLGNLGAVVGSVVSVRLMLHFTKAVYGTDETVRTKYTDSVPKNMRTIRDGTPGGRLIQSLLDGGRLGIDVGMAIIPGVLVICSLVLLLTNGPGPDGVYTGAANEGVRFLPWLGDKLSFVLRPLFGFSSAKAIAVPITALGSAGAALGVVSTMAVEGLVTGNDVAVFTAICMCWSGYLSTHIAMMSALGVPNLTGKAIFSHTVGGLCAGVAAHFFYMILC</sequence>
<name>H0ULI6_9BACT</name>
<evidence type="ECO:0000313" key="3">
    <source>
        <dbReference type="Proteomes" id="UP000003806"/>
    </source>
</evidence>
<evidence type="ECO:0008006" key="4">
    <source>
        <dbReference type="Google" id="ProtNLM"/>
    </source>
</evidence>
<dbReference type="RefSeq" id="WP_008519899.1">
    <property type="nucleotide sequence ID" value="NZ_CM001376.1"/>
</dbReference>
<keyword evidence="1" id="KW-0812">Transmembrane</keyword>
<keyword evidence="1" id="KW-0472">Membrane</keyword>
<dbReference type="OrthoDB" id="6189592at2"/>
<keyword evidence="3" id="KW-1185">Reference proteome</keyword>
<protein>
    <recommendedName>
        <fullName evidence="4">Nucleoside transporter/FeoB GTPase Gate domain-containing protein</fullName>
    </recommendedName>
</protein>
<reference evidence="2 3" key="1">
    <citation type="submission" date="2011-11" db="EMBL/GenBank/DDBJ databases">
        <title>The Noncontiguous Finished genome of Jonquetella anthropi DSM 22815.</title>
        <authorList>
            <consortium name="US DOE Joint Genome Institute (JGI-PGF)"/>
            <person name="Lucas S."/>
            <person name="Copeland A."/>
            <person name="Lapidus A."/>
            <person name="Glavina del Rio T."/>
            <person name="Dalin E."/>
            <person name="Tice H."/>
            <person name="Bruce D."/>
            <person name="Goodwin L."/>
            <person name="Pitluck S."/>
            <person name="Peters L."/>
            <person name="Mikhailova N."/>
            <person name="Held B."/>
            <person name="Kyrpides N."/>
            <person name="Mavromatis K."/>
            <person name="Ivanova N."/>
            <person name="Markowitz V."/>
            <person name="Cheng J.-F."/>
            <person name="Hugenholtz P."/>
            <person name="Woyke T."/>
            <person name="Wu D."/>
            <person name="Gronow S."/>
            <person name="Wellnitz S."/>
            <person name="Brambilla E."/>
            <person name="Klenk H.-P."/>
            <person name="Eisen J.A."/>
        </authorList>
    </citation>
    <scope>NUCLEOTIDE SEQUENCE [LARGE SCALE GENOMIC DNA]</scope>
    <source>
        <strain evidence="2 3">DSM 22815</strain>
    </source>
</reference>
<feature type="transmembrane region" description="Helical" evidence="1">
    <location>
        <begin position="326"/>
        <end position="348"/>
    </location>
</feature>
<feature type="transmembrane region" description="Helical" evidence="1">
    <location>
        <begin position="295"/>
        <end position="317"/>
    </location>
</feature>
<organism evidence="2 3">
    <name type="scientific">Jonquetella anthropi DSM 22815</name>
    <dbReference type="NCBI Taxonomy" id="885272"/>
    <lineage>
        <taxon>Bacteria</taxon>
        <taxon>Thermotogati</taxon>
        <taxon>Synergistota</taxon>
        <taxon>Synergistia</taxon>
        <taxon>Synergistales</taxon>
        <taxon>Dethiosulfovibrionaceae</taxon>
        <taxon>Jonquetella</taxon>
    </lineage>
</organism>
<feature type="transmembrane region" description="Helical" evidence="1">
    <location>
        <begin position="360"/>
        <end position="381"/>
    </location>
</feature>
<gene>
    <name evidence="2" type="ORF">JonanDRAFT_0014</name>
</gene>
<feature type="transmembrane region" description="Helical" evidence="1">
    <location>
        <begin position="133"/>
        <end position="157"/>
    </location>
</feature>
<feature type="transmembrane region" description="Helical" evidence="1">
    <location>
        <begin position="229"/>
        <end position="251"/>
    </location>
</feature>
<feature type="transmembrane region" description="Helical" evidence="1">
    <location>
        <begin position="12"/>
        <end position="35"/>
    </location>
</feature>
<dbReference type="STRING" id="885272.JonanDRAFT_0014"/>
<accession>H0ULI6</accession>
<dbReference type="AlphaFoldDB" id="H0ULI6"/>
<proteinExistence type="predicted"/>
<dbReference type="eggNOG" id="COG3314">
    <property type="taxonomic scope" value="Bacteria"/>
</dbReference>
<evidence type="ECO:0000313" key="2">
    <source>
        <dbReference type="EMBL" id="EHM12451.1"/>
    </source>
</evidence>
<dbReference type="Proteomes" id="UP000003806">
    <property type="component" value="Chromosome"/>
</dbReference>
<dbReference type="HOGENOM" id="CLU_717532_0_0_0"/>
<feature type="transmembrane region" description="Helical" evidence="1">
    <location>
        <begin position="163"/>
        <end position="182"/>
    </location>
</feature>